<dbReference type="AlphaFoldDB" id="A0A0U1M0K7"/>
<evidence type="ECO:0000256" key="2">
    <source>
        <dbReference type="SAM" id="MobiDB-lite"/>
    </source>
</evidence>
<evidence type="ECO:0000313" key="5">
    <source>
        <dbReference type="Proteomes" id="UP000054383"/>
    </source>
</evidence>
<keyword evidence="5" id="KW-1185">Reference proteome</keyword>
<feature type="domain" description="UFSP1/2/DUB catalytic" evidence="3">
    <location>
        <begin position="235"/>
        <end position="454"/>
    </location>
</feature>
<keyword evidence="1" id="KW-0378">Hydrolase</keyword>
<organism evidence="4 5">
    <name type="scientific">Talaromyces islandicus</name>
    <name type="common">Penicillium islandicum</name>
    <dbReference type="NCBI Taxonomy" id="28573"/>
    <lineage>
        <taxon>Eukaryota</taxon>
        <taxon>Fungi</taxon>
        <taxon>Dikarya</taxon>
        <taxon>Ascomycota</taxon>
        <taxon>Pezizomycotina</taxon>
        <taxon>Eurotiomycetes</taxon>
        <taxon>Eurotiomycetidae</taxon>
        <taxon>Eurotiales</taxon>
        <taxon>Trichocomaceae</taxon>
        <taxon>Talaromyces</taxon>
        <taxon>Talaromyces sect. Islandici</taxon>
    </lineage>
</organism>
<dbReference type="OMA" id="PFCPFSD"/>
<dbReference type="Gene3D" id="3.90.70.130">
    <property type="match status" value="1"/>
</dbReference>
<proteinExistence type="predicted"/>
<dbReference type="Proteomes" id="UP000054383">
    <property type="component" value="Unassembled WGS sequence"/>
</dbReference>
<dbReference type="GO" id="GO:0016787">
    <property type="term" value="F:hydrolase activity"/>
    <property type="evidence" value="ECO:0007669"/>
    <property type="project" value="UniProtKB-KW"/>
</dbReference>
<name>A0A0U1M0K7_TALIS</name>
<dbReference type="OrthoDB" id="288987at2759"/>
<gene>
    <name evidence="4" type="ORF">PISL3812_05572</name>
</gene>
<evidence type="ECO:0000256" key="1">
    <source>
        <dbReference type="ARBA" id="ARBA00022801"/>
    </source>
</evidence>
<dbReference type="Pfam" id="PF07910">
    <property type="entry name" value="Peptidase_C78"/>
    <property type="match status" value="1"/>
</dbReference>
<evidence type="ECO:0000313" key="4">
    <source>
        <dbReference type="EMBL" id="CRG88541.1"/>
    </source>
</evidence>
<feature type="region of interest" description="Disordered" evidence="2">
    <location>
        <begin position="116"/>
        <end position="173"/>
    </location>
</feature>
<dbReference type="InterPro" id="IPR012462">
    <property type="entry name" value="UFSP1/2_DUB_cat"/>
</dbReference>
<feature type="compositionally biased region" description="Basic and acidic residues" evidence="2">
    <location>
        <begin position="160"/>
        <end position="169"/>
    </location>
</feature>
<dbReference type="EMBL" id="CVMT01000005">
    <property type="protein sequence ID" value="CRG88541.1"/>
    <property type="molecule type" value="Genomic_DNA"/>
</dbReference>
<sequence>MADEEAHVIKCPFCDFDDHDSNILIQHIDLCHPEDRTAAEWVVTQHDTPSHHQESDTIIPDGYVHCPHGCGETVASAELPLHLDLHLAESLALDDSGNYDTGNPHRCTEDHVYNKSTVLNNDPSDLPSSEEGQVEGVPSRGKHIMKLIHKRKHTKSAGSSDRETKRLGRAELGPYAHEKQMPSWLRKLLQNGAKASHLNEISTSGTIMKKTTAENESLHVIPVLTKLCRHDKDVERAFFCSSSVRHVFKMRREGGFCGYRNIQMLVSHIKDAQRPGHDRFPGSGLPSILALQDMIEQAWDMGYNSTGRIETGGIKGTRKYIGTPEAQALFLSLGIQCDTGAFSAREGFRAHDLLLQDVANYFRSGCDLDSQEKILQTDLAPIYFQHRGHSMTIIGFEITKKGTANLLVFDPMFKTSPAIRRLVDHYSTPSDPGRILKAHRRGNSYLQKYKDFEVLKLYS</sequence>
<reference evidence="4 5" key="1">
    <citation type="submission" date="2015-04" db="EMBL/GenBank/DDBJ databases">
        <authorList>
            <person name="Syromyatnikov M.Y."/>
            <person name="Popov V.N."/>
        </authorList>
    </citation>
    <scope>NUCLEOTIDE SEQUENCE [LARGE SCALE GENOMIC DNA]</scope>
    <source>
        <strain evidence="4">WF-38-12</strain>
    </source>
</reference>
<protein>
    <submittedName>
        <fullName evidence="4">Zinc finger with UFM1-specific peptidase domain protein</fullName>
    </submittedName>
</protein>
<feature type="compositionally biased region" description="Basic residues" evidence="2">
    <location>
        <begin position="140"/>
        <end position="155"/>
    </location>
</feature>
<evidence type="ECO:0000259" key="3">
    <source>
        <dbReference type="Pfam" id="PF07910"/>
    </source>
</evidence>
<accession>A0A0U1M0K7</accession>
<dbReference type="STRING" id="28573.A0A0U1M0K7"/>
<feature type="compositionally biased region" description="Polar residues" evidence="2">
    <location>
        <begin position="116"/>
        <end position="131"/>
    </location>
</feature>